<evidence type="ECO:0000313" key="2">
    <source>
        <dbReference type="Proteomes" id="UP000276133"/>
    </source>
</evidence>
<gene>
    <name evidence="1" type="ORF">BpHYR1_030757</name>
</gene>
<dbReference type="AlphaFoldDB" id="A0A3M7PIW3"/>
<evidence type="ECO:0000313" key="1">
    <source>
        <dbReference type="EMBL" id="RMZ98674.1"/>
    </source>
</evidence>
<keyword evidence="2" id="KW-1185">Reference proteome</keyword>
<name>A0A3M7PIW3_BRAPC</name>
<protein>
    <submittedName>
        <fullName evidence="1">Uncharacterized protein</fullName>
    </submittedName>
</protein>
<accession>A0A3M7PIW3</accession>
<dbReference type="Proteomes" id="UP000276133">
    <property type="component" value="Unassembled WGS sequence"/>
</dbReference>
<sequence length="62" mass="7444">MAKALIVEPEIWAQIMISCDLEICSHKFNILEEAYDYFKKLMHRKQIKTTHTHLTHYLPHFS</sequence>
<organism evidence="1 2">
    <name type="scientific">Brachionus plicatilis</name>
    <name type="common">Marine rotifer</name>
    <name type="synonym">Brachionus muelleri</name>
    <dbReference type="NCBI Taxonomy" id="10195"/>
    <lineage>
        <taxon>Eukaryota</taxon>
        <taxon>Metazoa</taxon>
        <taxon>Spiralia</taxon>
        <taxon>Gnathifera</taxon>
        <taxon>Rotifera</taxon>
        <taxon>Eurotatoria</taxon>
        <taxon>Monogononta</taxon>
        <taxon>Pseudotrocha</taxon>
        <taxon>Ploima</taxon>
        <taxon>Brachionidae</taxon>
        <taxon>Brachionus</taxon>
    </lineage>
</organism>
<dbReference type="EMBL" id="REGN01010630">
    <property type="protein sequence ID" value="RMZ98674.1"/>
    <property type="molecule type" value="Genomic_DNA"/>
</dbReference>
<proteinExistence type="predicted"/>
<comment type="caution">
    <text evidence="1">The sequence shown here is derived from an EMBL/GenBank/DDBJ whole genome shotgun (WGS) entry which is preliminary data.</text>
</comment>
<reference evidence="1 2" key="1">
    <citation type="journal article" date="2018" name="Sci. Rep.">
        <title>Genomic signatures of local adaptation to the degree of environmental predictability in rotifers.</title>
        <authorList>
            <person name="Franch-Gras L."/>
            <person name="Hahn C."/>
            <person name="Garcia-Roger E.M."/>
            <person name="Carmona M.J."/>
            <person name="Serra M."/>
            <person name="Gomez A."/>
        </authorList>
    </citation>
    <scope>NUCLEOTIDE SEQUENCE [LARGE SCALE GENOMIC DNA]</scope>
    <source>
        <strain evidence="1">HYR1</strain>
    </source>
</reference>